<reference evidence="3" key="1">
    <citation type="submission" date="2025-08" db="UniProtKB">
        <authorList>
            <consortium name="RefSeq"/>
        </authorList>
    </citation>
    <scope>IDENTIFICATION</scope>
</reference>
<dbReference type="RefSeq" id="XP_012941337.1">
    <property type="nucleotide sequence ID" value="XM_013085883.1"/>
</dbReference>
<feature type="compositionally biased region" description="Polar residues" evidence="1">
    <location>
        <begin position="1"/>
        <end position="11"/>
    </location>
</feature>
<organism evidence="2 3">
    <name type="scientific">Aplysia californica</name>
    <name type="common">California sea hare</name>
    <dbReference type="NCBI Taxonomy" id="6500"/>
    <lineage>
        <taxon>Eukaryota</taxon>
        <taxon>Metazoa</taxon>
        <taxon>Spiralia</taxon>
        <taxon>Lophotrochozoa</taxon>
        <taxon>Mollusca</taxon>
        <taxon>Gastropoda</taxon>
        <taxon>Heterobranchia</taxon>
        <taxon>Euthyneura</taxon>
        <taxon>Tectipleura</taxon>
        <taxon>Aplysiida</taxon>
        <taxon>Aplysioidea</taxon>
        <taxon>Aplysiidae</taxon>
        <taxon>Aplysia</taxon>
    </lineage>
</organism>
<evidence type="ECO:0000256" key="1">
    <source>
        <dbReference type="SAM" id="MobiDB-lite"/>
    </source>
</evidence>
<dbReference type="SUPFAM" id="SSF49599">
    <property type="entry name" value="TRAF domain-like"/>
    <property type="match status" value="1"/>
</dbReference>
<evidence type="ECO:0000313" key="2">
    <source>
        <dbReference type="Proteomes" id="UP000694888"/>
    </source>
</evidence>
<proteinExistence type="predicted"/>
<dbReference type="GeneID" id="106012567"/>
<protein>
    <submittedName>
        <fullName evidence="3">Uncharacterized protein LOC106012567</fullName>
    </submittedName>
</protein>
<feature type="region of interest" description="Disordered" evidence="1">
    <location>
        <begin position="1"/>
        <end position="23"/>
    </location>
</feature>
<sequence>MDLLQQQSFAMTEQGETRRDQRKDFRDTVATILRGQHELQSHLLELQRTNTHLLALIGGDNLFRRSFSPAADEVALPSMSLPFRGIRRHQNCSYFFRVHNIHTHNGADDLSQVYSQDWYLHHLGFRGSYGIGRTWDSVEIGLYLCFFGADGPESVRVRTSIKLVDPSNPNVESWIVGGRTGIIDSTSDSLYEWTRGYKVPLDRKSLRNRGFMKSDVLLVRFDVEIMNDPLVNEPPENNNYTQPSRSP</sequence>
<name>A0ABM1A5Q4_APLCA</name>
<evidence type="ECO:0000313" key="3">
    <source>
        <dbReference type="RefSeq" id="XP_012941337.1"/>
    </source>
</evidence>
<dbReference type="Proteomes" id="UP000694888">
    <property type="component" value="Unplaced"/>
</dbReference>
<keyword evidence="2" id="KW-1185">Reference proteome</keyword>
<accession>A0ABM1A5Q4</accession>
<gene>
    <name evidence="3" type="primary">LOC106012567</name>
</gene>